<evidence type="ECO:0000313" key="1">
    <source>
        <dbReference type="EMBL" id="CAK7347121.1"/>
    </source>
</evidence>
<dbReference type="AlphaFoldDB" id="A0AAV1S758"/>
<proteinExistence type="predicted"/>
<keyword evidence="2" id="KW-1185">Reference proteome</keyword>
<sequence length="177" mass="20313">MKGAMHLRAWGRWPPPTTTPCVTIRRKLGWPKALHNVISLLTFFEHLSGDIRIGSGRTTIGLMMMVDILLAFLHQHDHSSRHKTIGVMIRISIKDEWFQDAIDGHRNSARCSIEDWIAAIYHSYSSSDSGDCISSYFHIEKVKTLLYREESLQTSSSLPLQFHQISIYSKKLKISYL</sequence>
<dbReference type="Proteomes" id="UP001314170">
    <property type="component" value="Unassembled WGS sequence"/>
</dbReference>
<comment type="caution">
    <text evidence="1">The sequence shown here is derived from an EMBL/GenBank/DDBJ whole genome shotgun (WGS) entry which is preliminary data.</text>
</comment>
<protein>
    <submittedName>
        <fullName evidence="1">Uncharacterized protein</fullName>
    </submittedName>
</protein>
<name>A0AAV1S758_9ROSI</name>
<reference evidence="1 2" key="1">
    <citation type="submission" date="2024-01" db="EMBL/GenBank/DDBJ databases">
        <authorList>
            <person name="Waweru B."/>
        </authorList>
    </citation>
    <scope>NUCLEOTIDE SEQUENCE [LARGE SCALE GENOMIC DNA]</scope>
</reference>
<accession>A0AAV1S758</accession>
<gene>
    <name evidence="1" type="ORF">DCAF_LOCUS19803</name>
</gene>
<evidence type="ECO:0000313" key="2">
    <source>
        <dbReference type="Proteomes" id="UP001314170"/>
    </source>
</evidence>
<organism evidence="1 2">
    <name type="scientific">Dovyalis caffra</name>
    <dbReference type="NCBI Taxonomy" id="77055"/>
    <lineage>
        <taxon>Eukaryota</taxon>
        <taxon>Viridiplantae</taxon>
        <taxon>Streptophyta</taxon>
        <taxon>Embryophyta</taxon>
        <taxon>Tracheophyta</taxon>
        <taxon>Spermatophyta</taxon>
        <taxon>Magnoliopsida</taxon>
        <taxon>eudicotyledons</taxon>
        <taxon>Gunneridae</taxon>
        <taxon>Pentapetalae</taxon>
        <taxon>rosids</taxon>
        <taxon>fabids</taxon>
        <taxon>Malpighiales</taxon>
        <taxon>Salicaceae</taxon>
        <taxon>Flacourtieae</taxon>
        <taxon>Dovyalis</taxon>
    </lineage>
</organism>
<dbReference type="EMBL" id="CAWUPB010001173">
    <property type="protein sequence ID" value="CAK7347121.1"/>
    <property type="molecule type" value="Genomic_DNA"/>
</dbReference>